<dbReference type="CDD" id="cd04818">
    <property type="entry name" value="PA_subtilisin_1"/>
    <property type="match status" value="1"/>
</dbReference>
<proteinExistence type="predicted"/>
<dbReference type="SUPFAM" id="SSF52025">
    <property type="entry name" value="PA domain"/>
    <property type="match status" value="1"/>
</dbReference>
<evidence type="ECO:0000256" key="3">
    <source>
        <dbReference type="SAM" id="SignalP"/>
    </source>
</evidence>
<accession>A0A0U5FPQ2</accession>
<dbReference type="InterPro" id="IPR046450">
    <property type="entry name" value="PA_dom_sf"/>
</dbReference>
<evidence type="ECO:0000256" key="1">
    <source>
        <dbReference type="ARBA" id="ARBA00022729"/>
    </source>
</evidence>
<dbReference type="AlphaFoldDB" id="A0A0U5FPQ2"/>
<reference evidence="5 6" key="1">
    <citation type="submission" date="2014-09" db="EMBL/GenBank/DDBJ databases">
        <authorList>
            <person name="Regsiter A."/>
        </authorList>
    </citation>
    <scope>NUCLEOTIDE SEQUENCE [LARGE SCALE GENOMIC DNA]</scope>
</reference>
<dbReference type="Gene3D" id="3.50.30.30">
    <property type="match status" value="1"/>
</dbReference>
<evidence type="ECO:0000313" key="6">
    <source>
        <dbReference type="Proteomes" id="UP000052230"/>
    </source>
</evidence>
<dbReference type="InterPro" id="IPR003137">
    <property type="entry name" value="PA_domain"/>
</dbReference>
<keyword evidence="5" id="KW-0378">Hydrolase</keyword>
<dbReference type="PANTHER" id="PTHR22702:SF1">
    <property type="entry name" value="PROTEASE-ASSOCIATED DOMAIN-CONTAINING PROTEIN 1"/>
    <property type="match status" value="1"/>
</dbReference>
<name>A0A0U5FPQ2_XANCI</name>
<comment type="caution">
    <text evidence="5">The sequence shown here is derived from an EMBL/GenBank/DDBJ whole genome shotgun (WGS) entry which is preliminary data.</text>
</comment>
<evidence type="ECO:0000259" key="4">
    <source>
        <dbReference type="Pfam" id="PF02225"/>
    </source>
</evidence>
<sequence length="557" mass="57682">MERCRMNKPLLLLSLAVAAALAPLHARAANVTLINGDAGTVVGLNDPTAAAPLGGNPGRTIGEQRRIAYQYAMDLWGAVLQSNVEIKVYASFARLTCTATGGTLGQAGPNWIVNNFPGAKANTLYPSALGDAIAGQDLVPDPSDPADVFSQFNGDLGKDDCLAGSGWYLGLDGKTPEGQINFLNVVMHEIGHGLGAAGFLNKTTGVLGSGSGLTDVYTSQAYDNVQNKRFDDPTMTNALRAEAMRTPGRTVWAGTRVNREAALILDPRTLLRVTAPASAAGKFEVGFASFGPLATAANFPARSVVTVNDGVAAASASDGCETPFVNAADVAGKVALIDRGTCAFAIKVKNAQLNGAVGVIVANNAAGVQTMGNASPPITDITIPAIMVSQADGARLKGSTAVVAALYEDPQLLQGTDSAGRTRLYSPSVVAGGSTFSHFDTDLQPNALMEPFDTPEVQAHVNIDLTPALFADIGWTLNTGPAKLGTCNTSVPTLETGGLIPGANVSAESSLCKTQNVGNRLGYLTCMDEHARELQSQGVISRVQQAVVFVCATKVRP</sequence>
<dbReference type="GO" id="GO:0006508">
    <property type="term" value="P:proteolysis"/>
    <property type="evidence" value="ECO:0007669"/>
    <property type="project" value="UniProtKB-KW"/>
</dbReference>
<keyword evidence="6" id="KW-1185">Reference proteome</keyword>
<evidence type="ECO:0000313" key="5">
    <source>
        <dbReference type="EMBL" id="CEG18230.1"/>
    </source>
</evidence>
<protein>
    <submittedName>
        <fullName evidence="5">Serine protease</fullName>
    </submittedName>
</protein>
<dbReference type="PANTHER" id="PTHR22702">
    <property type="entry name" value="PROTEASE-ASSOCIATED DOMAIN-CONTAINING PROTEIN"/>
    <property type="match status" value="1"/>
</dbReference>
<feature type="signal peptide" evidence="3">
    <location>
        <begin position="1"/>
        <end position="28"/>
    </location>
</feature>
<feature type="chain" id="PRO_5006857170" evidence="3">
    <location>
        <begin position="29"/>
        <end position="557"/>
    </location>
</feature>
<feature type="domain" description="PA" evidence="4">
    <location>
        <begin position="313"/>
        <end position="396"/>
    </location>
</feature>
<dbReference type="Pfam" id="PF02225">
    <property type="entry name" value="PA"/>
    <property type="match status" value="1"/>
</dbReference>
<dbReference type="GO" id="GO:0008233">
    <property type="term" value="F:peptidase activity"/>
    <property type="evidence" value="ECO:0007669"/>
    <property type="project" value="UniProtKB-KW"/>
</dbReference>
<dbReference type="Proteomes" id="UP000052230">
    <property type="component" value="Unassembled WGS sequence"/>
</dbReference>
<gene>
    <name evidence="5" type="ORF">XAC3562_760210</name>
</gene>
<dbReference type="EMBL" id="CCXZ01000173">
    <property type="protein sequence ID" value="CEG18230.1"/>
    <property type="molecule type" value="Genomic_DNA"/>
</dbReference>
<organism evidence="5 6">
    <name type="scientific">Xanthomonas citri pv. citri</name>
    <dbReference type="NCBI Taxonomy" id="611301"/>
    <lineage>
        <taxon>Bacteria</taxon>
        <taxon>Pseudomonadati</taxon>
        <taxon>Pseudomonadota</taxon>
        <taxon>Gammaproteobacteria</taxon>
        <taxon>Lysobacterales</taxon>
        <taxon>Lysobacteraceae</taxon>
        <taxon>Xanthomonas</taxon>
    </lineage>
</organism>
<keyword evidence="5" id="KW-0645">Protease</keyword>
<keyword evidence="1 3" id="KW-0732">Signal</keyword>
<keyword evidence="2" id="KW-0325">Glycoprotein</keyword>
<evidence type="ECO:0000256" key="2">
    <source>
        <dbReference type="ARBA" id="ARBA00023180"/>
    </source>
</evidence>
<dbReference type="OMA" id="CMDEHAR"/>